<keyword evidence="2" id="KW-1133">Transmembrane helix</keyword>
<dbReference type="Proteomes" id="UP001306508">
    <property type="component" value="Unassembled WGS sequence"/>
</dbReference>
<evidence type="ECO:0000313" key="3">
    <source>
        <dbReference type="EMBL" id="KAK5781420.1"/>
    </source>
</evidence>
<feature type="region of interest" description="Disordered" evidence="1">
    <location>
        <begin position="1179"/>
        <end position="1201"/>
    </location>
</feature>
<feature type="transmembrane region" description="Helical" evidence="2">
    <location>
        <begin position="1648"/>
        <end position="1670"/>
    </location>
</feature>
<keyword evidence="2" id="KW-0812">Transmembrane</keyword>
<evidence type="ECO:0000256" key="2">
    <source>
        <dbReference type="SAM" id="Phobius"/>
    </source>
</evidence>
<organism evidence="3 4">
    <name type="scientific">Arxiozyma heterogenica</name>
    <dbReference type="NCBI Taxonomy" id="278026"/>
    <lineage>
        <taxon>Eukaryota</taxon>
        <taxon>Fungi</taxon>
        <taxon>Dikarya</taxon>
        <taxon>Ascomycota</taxon>
        <taxon>Saccharomycotina</taxon>
        <taxon>Saccharomycetes</taxon>
        <taxon>Saccharomycetales</taxon>
        <taxon>Saccharomycetaceae</taxon>
        <taxon>Arxiozyma</taxon>
    </lineage>
</organism>
<accession>A0AAN7WNN2</accession>
<reference evidence="4" key="1">
    <citation type="submission" date="2023-07" db="EMBL/GenBank/DDBJ databases">
        <title>A draft genome of Kazachstania heterogenica Y-27499.</title>
        <authorList>
            <person name="Donic C."/>
            <person name="Kralova J.S."/>
            <person name="Fidel L."/>
            <person name="Ben-Dor S."/>
            <person name="Jung S."/>
        </authorList>
    </citation>
    <scope>NUCLEOTIDE SEQUENCE [LARGE SCALE GENOMIC DNA]</scope>
    <source>
        <strain evidence="4">Y27499</strain>
    </source>
</reference>
<dbReference type="EMBL" id="JAWIZZ010000036">
    <property type="protein sequence ID" value="KAK5781420.1"/>
    <property type="molecule type" value="Genomic_DNA"/>
</dbReference>
<name>A0AAN7WNN2_9SACH</name>
<dbReference type="InterPro" id="IPR032675">
    <property type="entry name" value="LRR_dom_sf"/>
</dbReference>
<gene>
    <name evidence="3" type="ORF">RI543_001263</name>
</gene>
<sequence length="1672" mass="190772">MATNNVSTDVQTGRPGLFQTIPPEIIYEILTYQFKDYMSNDYPPTSEKFNENLRNFLRSNLTVNKTFYHICRVLLYKHCNFTTAKRFHNLLESIEHCPELRNIIQIADFQELTSIGLGRSNEMNKSIQNLTNETLLRFLNLTESNLREFLACENIQEDLDENIIYWLLKPGKNLSILDFCGCSGDNLTRSFINALNKLYPPELIPNNMNGSNSNIIIPEPIAYNSQITCLGLNDCTDLPKPVLGKLLKLFPDLQKVDLAHTSIDGQILMQYLPHLKNLTHLSFASCSQLTSRSILEFFSHHPAVTDENNASTLEWLNLSDISHSALWNEVHTMFLLKKLCQYGHNKTLQYLNLDGLPLHQVTMAHSISGSNTPTSSQSTVSITSYNYRHSRRETIFSTVVKTKYYYKCADALIFIKLNFPKLKSLSIRGNNISINKLVEFLSPIKHIDEYPNLTELSKQPQQKLKFINLSRNSYITKWTIQDPNLLTCSDSLCAIEVNFETWQQIEKSNNDNEIISMKYDYKSQKNKVVKWKCFLDVSYGRRHWIYRCDPYLNKDDIEKKSQVGTRFDSSGHKIIEIVKQPDFLKFAQTKISLSCGLVIKSSIRRKECYKDYKPPISQFLTRNGGITFGNITPPIRRPTLPPGGWRFLQDDDDYDDEEEIERDNFEGNNNRRFGIRPTENRNPSLHSHIHHNESHDTPTGLYWDRSMHDLHSFSLQNNNSDNIANNANDIPTIQPIQIENDAEYLNNPELQRRRSQLQLLRIHHRNSNRMLKGNNLHNIHNSNSNILKQNKANSMLKTFLKPSNDGSSNNIDCLSNQPLSKKSVDTSDVAKLSKPKIDYYKHPEQFIYDSNDSVTTKRYQIHFEVVDEYKTFGCVEREDDSAEFSRNIINNSNTIQNPYRTSLFIEESPDSNRRTINGAQLNIVNRTSTHSFMVFIDDSVYGNIPSSSASLWSEVNSSSSNANIASQNNKSDKPSENITFRVTNPTNTHDNVSFVNSNSSNSASPTVNTNSSYSSNIHASNFSQIPTINKELPVIPRQKKDGLLLRRKVTPESMNTGDTEYFETNEFITSTNNINEDDVQLFSTSTKNLAFNVTNDRNNTYSINENSTDSIDTQNTEILDTRIRNSHSLLPTIRDSVRTLSTIVLTQNRDSSITTKGNKKILNPINQNDEVNGISMQEETSLKGQTSTQNRTPPFITKTSSNLSNYISSRNNPQINISSTEVNQISSMEPSYSSIFQYDDYNDTIEPDVEQAVKLLKKEVKTSTPKVNYVHSKRDSSDIFIPENKKGGEEEEEELTDKDNISINSRSSSIKFIPHELKIPSRLSISQPQTPIIAASESHVPRSPSLINKFLVTSSSKSKGSPTFPPYNLHKRNVSLTNHATVTPLYGSISFNTKIPSTSSVHSTTIPKVQVLQSVSGPSRWKPSPKTENHIVSMLGSNEFKNPIKKLSFHENMRDSLQESTSIQHHNITNIESLQRLESDNIIHEMSTLRNDLSKNFTTISPQQTNIILPLPTRENTFYNATKEIPENTTVGYNNDAEDINTDKTNNLLNNDTTECPIYIQHIDLPSIHSFDSQSYKFWEIYSIQRMISLLIVCFIFPPLFFMIYMGSTCSIDDYRLMKLILNKEHRIGLFRGFLWDIDLNWVRTLSLLLGCVELIIILASVGIGFGVGLTR</sequence>
<evidence type="ECO:0000256" key="1">
    <source>
        <dbReference type="SAM" id="MobiDB-lite"/>
    </source>
</evidence>
<evidence type="ECO:0000313" key="4">
    <source>
        <dbReference type="Proteomes" id="UP001306508"/>
    </source>
</evidence>
<protein>
    <submittedName>
        <fullName evidence="3">Uncharacterized protein</fullName>
    </submittedName>
</protein>
<keyword evidence="4" id="KW-1185">Reference proteome</keyword>
<dbReference type="SUPFAM" id="SSF52047">
    <property type="entry name" value="RNI-like"/>
    <property type="match status" value="1"/>
</dbReference>
<dbReference type="Gene3D" id="3.80.10.10">
    <property type="entry name" value="Ribonuclease Inhibitor"/>
    <property type="match status" value="1"/>
</dbReference>
<feature type="transmembrane region" description="Helical" evidence="2">
    <location>
        <begin position="1587"/>
        <end position="1608"/>
    </location>
</feature>
<keyword evidence="2" id="KW-0472">Membrane</keyword>
<proteinExistence type="predicted"/>
<comment type="caution">
    <text evidence="3">The sequence shown here is derived from an EMBL/GenBank/DDBJ whole genome shotgun (WGS) entry which is preliminary data.</text>
</comment>